<comment type="catalytic activity">
    <reaction evidence="1 11">
        <text>[(1-&gt;4)-alpha-D-glucosyl](n) + ADP-alpha-D-glucose = [(1-&gt;4)-alpha-D-glucosyl](n+1) + ADP + H(+)</text>
        <dbReference type="Rhea" id="RHEA:18189"/>
        <dbReference type="Rhea" id="RHEA-COMP:9584"/>
        <dbReference type="Rhea" id="RHEA-COMP:9587"/>
        <dbReference type="ChEBI" id="CHEBI:15378"/>
        <dbReference type="ChEBI" id="CHEBI:15444"/>
        <dbReference type="ChEBI" id="CHEBI:57498"/>
        <dbReference type="ChEBI" id="CHEBI:456216"/>
        <dbReference type="EC" id="2.4.1.21"/>
    </reaction>
</comment>
<sequence>MRILLLCSEFEGLIKTGGLADACKGIASSLQAAGHQVTVMLPRYSNLYSRPTAQWQSVFVNLGGVEYGCAVRQLRFAGIDVRLVEHDDFFHRERPYDDGSYGYADNPLRFAFFCKVALEWCRQHMPDVELIHGHDWQTAVAAAYLKQHYAADPVLGRVPYIFTVHNGAYQLTCDKGWFGKLDLAAGDDHFLNMLEQGVRYASKISTVSKGYRDELLSEPAANGLATLYQQRAADFVGILNGCDYQQWDPATDLALVQNYQQSDLAGKAACKAYLRHRFNLSETAVPLFVAVSRITGQKGFDYLIPALRRWLPNTKAQIFMVGTGDLQYCRQLYQLQDDYPAQFRFFEGFDETLAHQTEAAGDFFLMPSLFEPCGLNQLYSLKYGTVPLVRLTGGLRDTVTPWPAENATGIGFTDVSIEALLAALEQAEQLYQQVNDYRAVQQRGMQQNFSWQAAVTEYLDLYQQALK</sequence>
<feature type="domain" description="Glycosyl transferase family 1" evidence="12">
    <location>
        <begin position="283"/>
        <end position="432"/>
    </location>
</feature>
<keyword evidence="15" id="KW-1185">Reference proteome</keyword>
<gene>
    <name evidence="11 14" type="primary">glgA</name>
    <name evidence="14" type="ORF">GCM10010919_28870</name>
</gene>
<dbReference type="InterPro" id="IPR011835">
    <property type="entry name" value="GS/SS"/>
</dbReference>
<name>A0ABQ3L1B7_9ALTE</name>
<dbReference type="NCBIfam" id="TIGR02095">
    <property type="entry name" value="glgA"/>
    <property type="match status" value="1"/>
</dbReference>
<evidence type="ECO:0000256" key="6">
    <source>
        <dbReference type="ARBA" id="ARBA00019935"/>
    </source>
</evidence>
<evidence type="ECO:0000256" key="10">
    <source>
        <dbReference type="ARBA" id="ARBA00031722"/>
    </source>
</evidence>
<evidence type="ECO:0000256" key="9">
    <source>
        <dbReference type="ARBA" id="ARBA00023056"/>
    </source>
</evidence>
<protein>
    <recommendedName>
        <fullName evidence="6 11">Glycogen synthase</fullName>
        <ecNumber evidence="5 11">2.4.1.21</ecNumber>
    </recommendedName>
    <alternativeName>
        <fullName evidence="10 11">Starch [bacterial glycogen] synthase</fullName>
    </alternativeName>
</protein>
<evidence type="ECO:0000256" key="3">
    <source>
        <dbReference type="ARBA" id="ARBA00004964"/>
    </source>
</evidence>
<comment type="caution">
    <text evidence="14">The sequence shown here is derived from an EMBL/GenBank/DDBJ whole genome shotgun (WGS) entry which is preliminary data.</text>
</comment>
<evidence type="ECO:0000256" key="2">
    <source>
        <dbReference type="ARBA" id="ARBA00002764"/>
    </source>
</evidence>
<dbReference type="PANTHER" id="PTHR45825:SF11">
    <property type="entry name" value="ALPHA AMYLASE DOMAIN-CONTAINING PROTEIN"/>
    <property type="match status" value="1"/>
</dbReference>
<keyword evidence="7 11" id="KW-0328">Glycosyltransferase</keyword>
<dbReference type="InterPro" id="IPR013534">
    <property type="entry name" value="Starch_synth_cat_dom"/>
</dbReference>
<evidence type="ECO:0000256" key="11">
    <source>
        <dbReference type="HAMAP-Rule" id="MF_00484"/>
    </source>
</evidence>
<evidence type="ECO:0000256" key="5">
    <source>
        <dbReference type="ARBA" id="ARBA00012588"/>
    </source>
</evidence>
<dbReference type="CDD" id="cd03791">
    <property type="entry name" value="GT5_Glycogen_synthase_DULL1-like"/>
    <property type="match status" value="1"/>
</dbReference>
<organism evidence="14 15">
    <name type="scientific">Alishewanella longhuensis</name>
    <dbReference type="NCBI Taxonomy" id="1091037"/>
    <lineage>
        <taxon>Bacteria</taxon>
        <taxon>Pseudomonadati</taxon>
        <taxon>Pseudomonadota</taxon>
        <taxon>Gammaproteobacteria</taxon>
        <taxon>Alteromonadales</taxon>
        <taxon>Alteromonadaceae</taxon>
        <taxon>Alishewanella</taxon>
    </lineage>
</organism>
<evidence type="ECO:0000313" key="15">
    <source>
        <dbReference type="Proteomes" id="UP000659697"/>
    </source>
</evidence>
<dbReference type="Gene3D" id="3.40.50.2000">
    <property type="entry name" value="Glycogen Phosphorylase B"/>
    <property type="match status" value="2"/>
</dbReference>
<dbReference type="Pfam" id="PF08323">
    <property type="entry name" value="Glyco_transf_5"/>
    <property type="match status" value="1"/>
</dbReference>
<evidence type="ECO:0000313" key="14">
    <source>
        <dbReference type="EMBL" id="GHG74982.1"/>
    </source>
</evidence>
<dbReference type="Pfam" id="PF00534">
    <property type="entry name" value="Glycos_transf_1"/>
    <property type="match status" value="1"/>
</dbReference>
<feature type="domain" description="Starch synthase catalytic" evidence="13">
    <location>
        <begin position="2"/>
        <end position="228"/>
    </location>
</feature>
<evidence type="ECO:0000256" key="4">
    <source>
        <dbReference type="ARBA" id="ARBA00010281"/>
    </source>
</evidence>
<dbReference type="HAMAP" id="MF_00484">
    <property type="entry name" value="Glycogen_synth"/>
    <property type="match status" value="1"/>
</dbReference>
<dbReference type="PANTHER" id="PTHR45825">
    <property type="entry name" value="GRANULE-BOUND STARCH SYNTHASE 1, CHLOROPLASTIC/AMYLOPLASTIC"/>
    <property type="match status" value="1"/>
</dbReference>
<dbReference type="Proteomes" id="UP000659697">
    <property type="component" value="Unassembled WGS sequence"/>
</dbReference>
<evidence type="ECO:0000259" key="12">
    <source>
        <dbReference type="Pfam" id="PF00534"/>
    </source>
</evidence>
<dbReference type="InterPro" id="IPR001296">
    <property type="entry name" value="Glyco_trans_1"/>
</dbReference>
<evidence type="ECO:0000256" key="8">
    <source>
        <dbReference type="ARBA" id="ARBA00022679"/>
    </source>
</evidence>
<dbReference type="EC" id="2.4.1.21" evidence="5 11"/>
<reference evidence="15" key="1">
    <citation type="journal article" date="2019" name="Int. J. Syst. Evol. Microbiol.">
        <title>The Global Catalogue of Microorganisms (GCM) 10K type strain sequencing project: providing services to taxonomists for standard genome sequencing and annotation.</title>
        <authorList>
            <consortium name="The Broad Institute Genomics Platform"/>
            <consortium name="The Broad Institute Genome Sequencing Center for Infectious Disease"/>
            <person name="Wu L."/>
            <person name="Ma J."/>
        </authorList>
    </citation>
    <scope>NUCLEOTIDE SEQUENCE [LARGE SCALE GENOMIC DNA]</scope>
    <source>
        <strain evidence="15">CGMCC 1.7003</strain>
    </source>
</reference>
<comment type="similarity">
    <text evidence="4 11">Belongs to the glycosyltransferase 1 family. Bacterial/plant glycogen synthase subfamily.</text>
</comment>
<evidence type="ECO:0000259" key="13">
    <source>
        <dbReference type="Pfam" id="PF08323"/>
    </source>
</evidence>
<dbReference type="EMBL" id="BNAO01000008">
    <property type="protein sequence ID" value="GHG74982.1"/>
    <property type="molecule type" value="Genomic_DNA"/>
</dbReference>
<keyword evidence="9 11" id="KW-0320">Glycogen biosynthesis</keyword>
<proteinExistence type="inferred from homology"/>
<dbReference type="RefSeq" id="WP_189433740.1">
    <property type="nucleotide sequence ID" value="NZ_BNAO01000008.1"/>
</dbReference>
<keyword evidence="8 11" id="KW-0808">Transferase</keyword>
<evidence type="ECO:0000256" key="7">
    <source>
        <dbReference type="ARBA" id="ARBA00022676"/>
    </source>
</evidence>
<accession>A0ABQ3L1B7</accession>
<dbReference type="SUPFAM" id="SSF53756">
    <property type="entry name" value="UDP-Glycosyltransferase/glycogen phosphorylase"/>
    <property type="match status" value="1"/>
</dbReference>
<comment type="pathway">
    <text evidence="3 11">Glycan biosynthesis; glycogen biosynthesis.</text>
</comment>
<comment type="function">
    <text evidence="2 11">Synthesizes alpha-1,4-glucan chains using ADP-glucose.</text>
</comment>
<feature type="binding site" evidence="11">
    <location>
        <position position="15"/>
    </location>
    <ligand>
        <name>ADP-alpha-D-glucose</name>
        <dbReference type="ChEBI" id="CHEBI:57498"/>
    </ligand>
</feature>
<evidence type="ECO:0000256" key="1">
    <source>
        <dbReference type="ARBA" id="ARBA00001478"/>
    </source>
</evidence>